<comment type="cofactor">
    <cofactor evidence="1">
        <name>Zn(2+)</name>
        <dbReference type="ChEBI" id="CHEBI:29105"/>
    </cofactor>
</comment>
<organism evidence="5">
    <name type="scientific">marine sediment metagenome</name>
    <dbReference type="NCBI Taxonomy" id="412755"/>
    <lineage>
        <taxon>unclassified sequences</taxon>
        <taxon>metagenomes</taxon>
        <taxon>ecological metagenomes</taxon>
    </lineage>
</organism>
<dbReference type="InterPro" id="IPR012548">
    <property type="entry name" value="MATCAP"/>
</dbReference>
<evidence type="ECO:0000256" key="3">
    <source>
        <dbReference type="ARBA" id="ARBA00022801"/>
    </source>
</evidence>
<evidence type="ECO:0000313" key="5">
    <source>
        <dbReference type="EMBL" id="GAG24501.1"/>
    </source>
</evidence>
<feature type="non-terminal residue" evidence="5">
    <location>
        <position position="1"/>
    </location>
</feature>
<evidence type="ECO:0000256" key="4">
    <source>
        <dbReference type="ARBA" id="ARBA00023049"/>
    </source>
</evidence>
<evidence type="ECO:0000256" key="1">
    <source>
        <dbReference type="ARBA" id="ARBA00001947"/>
    </source>
</evidence>
<evidence type="ECO:0000256" key="2">
    <source>
        <dbReference type="ARBA" id="ARBA00022670"/>
    </source>
</evidence>
<dbReference type="SMART" id="SM01154">
    <property type="entry name" value="DUF1704"/>
    <property type="match status" value="1"/>
</dbReference>
<dbReference type="PANTHER" id="PTHR31817:SF0">
    <property type="entry name" value="CHROMOSOME UNDETERMINED SCAFFOLD_67, WHOLE GENOME SHOTGUN SEQUENCE"/>
    <property type="match status" value="1"/>
</dbReference>
<dbReference type="GO" id="GO:0006508">
    <property type="term" value="P:proteolysis"/>
    <property type="evidence" value="ECO:0007669"/>
    <property type="project" value="UniProtKB-KW"/>
</dbReference>
<dbReference type="PANTHER" id="PTHR31817">
    <property type="match status" value="1"/>
</dbReference>
<keyword evidence="4" id="KW-0482">Metalloprotease</keyword>
<accession>X0XHV0</accession>
<keyword evidence="2" id="KW-0645">Protease</keyword>
<gene>
    <name evidence="5" type="ORF">S01H1_47814</name>
</gene>
<dbReference type="GO" id="GO:0080164">
    <property type="term" value="P:regulation of nitric oxide metabolic process"/>
    <property type="evidence" value="ECO:0007669"/>
    <property type="project" value="TreeGrafter"/>
</dbReference>
<keyword evidence="3" id="KW-0378">Hydrolase</keyword>
<dbReference type="AlphaFoldDB" id="X0XHV0"/>
<dbReference type="EMBL" id="BARS01030668">
    <property type="protein sequence ID" value="GAG24501.1"/>
    <property type="molecule type" value="Genomic_DNA"/>
</dbReference>
<name>X0XHV0_9ZZZZ</name>
<evidence type="ECO:0008006" key="6">
    <source>
        <dbReference type="Google" id="ProtNLM"/>
    </source>
</evidence>
<dbReference type="Pfam" id="PF08014">
    <property type="entry name" value="MATCAP"/>
    <property type="match status" value="1"/>
</dbReference>
<dbReference type="GO" id="GO:0008237">
    <property type="term" value="F:metallopeptidase activity"/>
    <property type="evidence" value="ECO:0007669"/>
    <property type="project" value="UniProtKB-KW"/>
</dbReference>
<protein>
    <recommendedName>
        <fullName evidence="6">DUF1704 domain-containing protein</fullName>
    </recommendedName>
</protein>
<proteinExistence type="predicted"/>
<comment type="caution">
    <text evidence="5">The sequence shown here is derived from an EMBL/GenBank/DDBJ whole genome shotgun (WGS) entry which is preliminary data.</text>
</comment>
<reference evidence="5" key="1">
    <citation type="journal article" date="2014" name="Front. Microbiol.">
        <title>High frequency of phylogenetically diverse reductive dehalogenase-homologous genes in deep subseafloor sedimentary metagenomes.</title>
        <authorList>
            <person name="Kawai M."/>
            <person name="Futagami T."/>
            <person name="Toyoda A."/>
            <person name="Takaki Y."/>
            <person name="Nishi S."/>
            <person name="Hori S."/>
            <person name="Arai W."/>
            <person name="Tsubouchi T."/>
            <person name="Morono Y."/>
            <person name="Uchiyama I."/>
            <person name="Ito T."/>
            <person name="Fujiyama A."/>
            <person name="Inagaki F."/>
            <person name="Takami H."/>
        </authorList>
    </citation>
    <scope>NUCLEOTIDE SEQUENCE</scope>
    <source>
        <strain evidence="5">Expedition CK06-06</strain>
    </source>
</reference>
<sequence length="167" mass="19153">INLRGLAIHEVGVHVLRAANGYRQPLKIFAIGLPTYLSTEEGLSMYFEEITGNTNNEMLRNYAARVVAVDSLLRDLTFRKTFEKLKSYNFSDEQAWNLTLRAFRGGGYIRDHVYLEGYIQVKDFAQKKGDFKALYVGKIGIKDLTLVKDLLKKGILREAKYIPKFIK</sequence>